<dbReference type="Gene3D" id="3.40.50.1000">
    <property type="entry name" value="HAD superfamily/HAD-like"/>
    <property type="match status" value="1"/>
</dbReference>
<evidence type="ECO:0000313" key="1">
    <source>
        <dbReference type="EMBL" id="OGG71412.1"/>
    </source>
</evidence>
<dbReference type="SFLD" id="SFLDG01129">
    <property type="entry name" value="C1.5:_HAD__Beta-PGM__Phosphata"/>
    <property type="match status" value="1"/>
</dbReference>
<accession>A0A1F6EDX7</accession>
<reference evidence="1 2" key="1">
    <citation type="journal article" date="2016" name="Nat. Commun.">
        <title>Thousands of microbial genomes shed light on interconnected biogeochemical processes in an aquifer system.</title>
        <authorList>
            <person name="Anantharaman K."/>
            <person name="Brown C.T."/>
            <person name="Hug L.A."/>
            <person name="Sharon I."/>
            <person name="Castelle C.J."/>
            <person name="Probst A.J."/>
            <person name="Thomas B.C."/>
            <person name="Singh A."/>
            <person name="Wilkins M.J."/>
            <person name="Karaoz U."/>
            <person name="Brodie E.L."/>
            <person name="Williams K.H."/>
            <person name="Hubbard S.S."/>
            <person name="Banfield J.F."/>
        </authorList>
    </citation>
    <scope>NUCLEOTIDE SEQUENCE [LARGE SCALE GENOMIC DNA]</scope>
</reference>
<dbReference type="InterPro" id="IPR023214">
    <property type="entry name" value="HAD_sf"/>
</dbReference>
<dbReference type="GO" id="GO:0006281">
    <property type="term" value="P:DNA repair"/>
    <property type="evidence" value="ECO:0007669"/>
    <property type="project" value="TreeGrafter"/>
</dbReference>
<organism evidence="1 2">
    <name type="scientific">Candidatus Kaiserbacteria bacterium RIFCSPLOWO2_01_FULL_51_21</name>
    <dbReference type="NCBI Taxonomy" id="1798508"/>
    <lineage>
        <taxon>Bacteria</taxon>
        <taxon>Candidatus Kaiseribacteriota</taxon>
    </lineage>
</organism>
<proteinExistence type="predicted"/>
<dbReference type="PANTHER" id="PTHR43434">
    <property type="entry name" value="PHOSPHOGLYCOLATE PHOSPHATASE"/>
    <property type="match status" value="1"/>
</dbReference>
<dbReference type="InterPro" id="IPR050155">
    <property type="entry name" value="HAD-like_hydrolase_sf"/>
</dbReference>
<comment type="caution">
    <text evidence="1">The sequence shown here is derived from an EMBL/GenBank/DDBJ whole genome shotgun (WGS) entry which is preliminary data.</text>
</comment>
<evidence type="ECO:0000313" key="2">
    <source>
        <dbReference type="Proteomes" id="UP000179115"/>
    </source>
</evidence>
<gene>
    <name evidence="1" type="ORF">A3A35_01565</name>
</gene>
<name>A0A1F6EDX7_9BACT</name>
<dbReference type="STRING" id="1798508.A3A35_01565"/>
<dbReference type="GO" id="GO:0008967">
    <property type="term" value="F:phosphoglycolate phosphatase activity"/>
    <property type="evidence" value="ECO:0007669"/>
    <property type="project" value="TreeGrafter"/>
</dbReference>
<dbReference type="EMBL" id="MFLV01000023">
    <property type="protein sequence ID" value="OGG71412.1"/>
    <property type="molecule type" value="Genomic_DNA"/>
</dbReference>
<protein>
    <recommendedName>
        <fullName evidence="3">Haloacid dehalogenase</fullName>
    </recommendedName>
</protein>
<dbReference type="Proteomes" id="UP000179115">
    <property type="component" value="Unassembled WGS sequence"/>
</dbReference>
<dbReference type="AlphaFoldDB" id="A0A1F6EDX7"/>
<dbReference type="PANTHER" id="PTHR43434:SF1">
    <property type="entry name" value="PHOSPHOGLYCOLATE PHOSPHATASE"/>
    <property type="match status" value="1"/>
</dbReference>
<dbReference type="SUPFAM" id="SSF56784">
    <property type="entry name" value="HAD-like"/>
    <property type="match status" value="1"/>
</dbReference>
<sequence length="270" mass="30676">MDTLEIINKELKLSRITHALFDFDGTVSLIREGWQKIMVGMMVNELLKTPKHGEKEEVEHAVTEYVNELTGKQTMYQMLRFVEEIKKRGSEAKNALEYKREYLQLIREHTKSRLENLKIASVDPDEYMVRGSRSFLTSLKERNISCYLASGTDEPFVVEEARLLRIDSLFKEIWGAQDAYLTFSKKIAIERILKEANISGENLVVFGDGYVEMQEAKAHGAVAVGIASNETIRKGVNSWKRERLIKAGADVIIADFASTDALVSFLFSVS</sequence>
<dbReference type="SFLD" id="SFLDS00003">
    <property type="entry name" value="Haloacid_Dehalogenase"/>
    <property type="match status" value="1"/>
</dbReference>
<evidence type="ECO:0008006" key="3">
    <source>
        <dbReference type="Google" id="ProtNLM"/>
    </source>
</evidence>
<dbReference type="InterPro" id="IPR036412">
    <property type="entry name" value="HAD-like_sf"/>
</dbReference>
<dbReference type="Pfam" id="PF00702">
    <property type="entry name" value="Hydrolase"/>
    <property type="match status" value="1"/>
</dbReference>
<dbReference type="CDD" id="cd01427">
    <property type="entry name" value="HAD_like"/>
    <property type="match status" value="1"/>
</dbReference>